<evidence type="ECO:0000256" key="2">
    <source>
        <dbReference type="ARBA" id="ARBA00022448"/>
    </source>
</evidence>
<evidence type="ECO:0000256" key="3">
    <source>
        <dbReference type="ARBA" id="ARBA00022452"/>
    </source>
</evidence>
<keyword evidence="6 8" id="KW-0472">Membrane</keyword>
<dbReference type="Pfam" id="PF13715">
    <property type="entry name" value="CarbopepD_reg_2"/>
    <property type="match status" value="1"/>
</dbReference>
<evidence type="ECO:0000256" key="4">
    <source>
        <dbReference type="ARBA" id="ARBA00022692"/>
    </source>
</evidence>
<dbReference type="Pfam" id="PF07715">
    <property type="entry name" value="Plug"/>
    <property type="match status" value="1"/>
</dbReference>
<feature type="signal peptide" evidence="10">
    <location>
        <begin position="1"/>
        <end position="29"/>
    </location>
</feature>
<dbReference type="NCBIfam" id="TIGR04056">
    <property type="entry name" value="OMP_RagA_SusC"/>
    <property type="match status" value="1"/>
</dbReference>
<keyword evidence="10" id="KW-0732">Signal</keyword>
<reference evidence="14" key="1">
    <citation type="submission" date="2016-10" db="EMBL/GenBank/DDBJ databases">
        <authorList>
            <person name="Varghese N."/>
            <person name="Submissions S."/>
        </authorList>
    </citation>
    <scope>NUCLEOTIDE SEQUENCE [LARGE SCALE GENOMIC DNA]</scope>
    <source>
        <strain evidence="14">DSM 18733</strain>
    </source>
</reference>
<evidence type="ECO:0000256" key="7">
    <source>
        <dbReference type="ARBA" id="ARBA00023237"/>
    </source>
</evidence>
<keyword evidence="4 8" id="KW-0812">Transmembrane</keyword>
<dbReference type="InterPro" id="IPR036942">
    <property type="entry name" value="Beta-barrel_TonB_sf"/>
</dbReference>
<dbReference type="InterPro" id="IPR023996">
    <property type="entry name" value="TonB-dep_OMP_SusC/RagA"/>
</dbReference>
<sequence>MKKNLSQSNALLKLLLGIFLALYASTTFAQQTVQVSGQVKDASSGLPLPGVSIFLRESQSQTQTDADGNFTLSAENGQTLIFRYVGYEEVQQTITGSVLQVRLTSNLQQLDEVAVVGYNVVKRENLTGAVASIGSKQIEQLPIQNALQAMQGRVAGVDVTANSRPGEMGSIRVRGNRSLLATNNPLYVVDGIPLSAGGIDAINPHDIETIDVLKDASATAVYGSRAANGVIMITTKKGKQGVAQINYNVINTFEKINDLNTMFDAGEYAEYRRNAYRSVSTTNSETGYTTPYPNPTQDKRILGVDPYAWENIAKGYTWVDKDNLIAQMRPTTADEKARWGVDEVPIYNASQIPTTGWTDYVTQTGFTTDHTLGVSMGSDKMTANFTGGYLNQKGTNKGQDYKRYSGRVGLEARPTDWFTLGASISGTWSVQNYGYTGSGSRAANAIYGAAQGMLPYAVPYDDQGNYIYLPGGDINIVNPILEHEYVINERTALRALGSFFAEIKLMDGLKYRMNYGPDFRNFRNGQFQDARSILRGGGASTSTNYARLGKTQNIAWTWDNLIYYNKNFAEKHAIDVTLLQSMTSNRSENSDMTAIDLPYNSQLWYNLSSTARGELQGWGSGYSKNTLMSYMARVNYTFADKYILTASNRWDGASVLAPGNKWQSFPAAALAWRMEQESFIENTPWVNQLKFRIGVGTTGNSAIDPYTTMGGLIEMPIVFGNQVEMGYIPSDPKASSPGTMANRELKWERTTQWNAAVDFGLFKNRLSGSLDFYTSKTNDLLMNRPIPTVNGFTTMYYNVGKTKNRGVELTLSSMNIDQPNFKWLTDFNIATNKDEIVELLDGQSDLPASSFFIGQPLFVYYDYEKVGIWQTTDADEMQRFNDNGATYKAGDIRVADLNGDYVIDNNNDRKVLGNRFPRWTAGITNTLNYRNWELSFFFYARWGFLIEGGAVDMQGRYASREIDYWTPDNPTNAYPRADFGNGGQPIHYSSMNYQNGSFIKLRNVSLGYSFAPNILKTLHMSNLKVYGQMINPYIYTKNGFIDPDINSSISSRSFVIGLNVTF</sequence>
<evidence type="ECO:0000256" key="5">
    <source>
        <dbReference type="ARBA" id="ARBA00023077"/>
    </source>
</evidence>
<dbReference type="InterPro" id="IPR008969">
    <property type="entry name" value="CarboxyPept-like_regulatory"/>
</dbReference>
<name>A0A1H7ZAL4_OLID1</name>
<dbReference type="OrthoDB" id="9768177at2"/>
<gene>
    <name evidence="13" type="ORF">SAMN05661044_05463</name>
</gene>
<keyword evidence="7 8" id="KW-0998">Cell outer membrane</keyword>
<dbReference type="RefSeq" id="WP_093332739.1">
    <property type="nucleotide sequence ID" value="NZ_FOAF01000015.1"/>
</dbReference>
<feature type="domain" description="TonB-dependent receptor-like beta-barrel" evidence="11">
    <location>
        <begin position="520"/>
        <end position="1013"/>
    </location>
</feature>
<keyword evidence="5 9" id="KW-0798">TonB box</keyword>
<dbReference type="PROSITE" id="PS52016">
    <property type="entry name" value="TONB_DEPENDENT_REC_3"/>
    <property type="match status" value="1"/>
</dbReference>
<accession>A0A1H7ZAL4</accession>
<comment type="similarity">
    <text evidence="8 9">Belongs to the TonB-dependent receptor family.</text>
</comment>
<dbReference type="EMBL" id="FOAF01000015">
    <property type="protein sequence ID" value="SEM54557.1"/>
    <property type="molecule type" value="Genomic_DNA"/>
</dbReference>
<keyword evidence="14" id="KW-1185">Reference proteome</keyword>
<evidence type="ECO:0000256" key="9">
    <source>
        <dbReference type="RuleBase" id="RU003357"/>
    </source>
</evidence>
<evidence type="ECO:0000313" key="14">
    <source>
        <dbReference type="Proteomes" id="UP000199421"/>
    </source>
</evidence>
<evidence type="ECO:0000313" key="13">
    <source>
        <dbReference type="EMBL" id="SEM54557.1"/>
    </source>
</evidence>
<dbReference type="Pfam" id="PF00593">
    <property type="entry name" value="TonB_dep_Rec_b-barrel"/>
    <property type="match status" value="1"/>
</dbReference>
<dbReference type="InterPro" id="IPR023997">
    <property type="entry name" value="TonB-dep_OMP_SusC/RagA_CS"/>
</dbReference>
<proteinExistence type="inferred from homology"/>
<dbReference type="Gene3D" id="2.60.40.1120">
    <property type="entry name" value="Carboxypeptidase-like, regulatory domain"/>
    <property type="match status" value="1"/>
</dbReference>
<dbReference type="InterPro" id="IPR039426">
    <property type="entry name" value="TonB-dep_rcpt-like"/>
</dbReference>
<dbReference type="NCBIfam" id="TIGR04057">
    <property type="entry name" value="SusC_RagA_signa"/>
    <property type="match status" value="1"/>
</dbReference>
<keyword evidence="2 8" id="KW-0813">Transport</keyword>
<dbReference type="InterPro" id="IPR037066">
    <property type="entry name" value="Plug_dom_sf"/>
</dbReference>
<evidence type="ECO:0000256" key="1">
    <source>
        <dbReference type="ARBA" id="ARBA00004571"/>
    </source>
</evidence>
<dbReference type="Proteomes" id="UP000199421">
    <property type="component" value="Unassembled WGS sequence"/>
</dbReference>
<evidence type="ECO:0000259" key="11">
    <source>
        <dbReference type="Pfam" id="PF00593"/>
    </source>
</evidence>
<feature type="domain" description="TonB-dependent receptor plug" evidence="12">
    <location>
        <begin position="124"/>
        <end position="230"/>
    </location>
</feature>
<protein>
    <submittedName>
        <fullName evidence="13">TonB-linked outer membrane protein, SusC/RagA family</fullName>
    </submittedName>
</protein>
<dbReference type="InterPro" id="IPR000531">
    <property type="entry name" value="Beta-barrel_TonB"/>
</dbReference>
<comment type="subcellular location">
    <subcellularLocation>
        <location evidence="1 8">Cell outer membrane</location>
        <topology evidence="1 8">Multi-pass membrane protein</topology>
    </subcellularLocation>
</comment>
<dbReference type="SUPFAM" id="SSF56935">
    <property type="entry name" value="Porins"/>
    <property type="match status" value="1"/>
</dbReference>
<dbReference type="GO" id="GO:0009279">
    <property type="term" value="C:cell outer membrane"/>
    <property type="evidence" value="ECO:0007669"/>
    <property type="project" value="UniProtKB-SubCell"/>
</dbReference>
<evidence type="ECO:0000259" key="12">
    <source>
        <dbReference type="Pfam" id="PF07715"/>
    </source>
</evidence>
<dbReference type="Gene3D" id="2.40.170.20">
    <property type="entry name" value="TonB-dependent receptor, beta-barrel domain"/>
    <property type="match status" value="1"/>
</dbReference>
<feature type="chain" id="PRO_5011576701" evidence="10">
    <location>
        <begin position="30"/>
        <end position="1062"/>
    </location>
</feature>
<evidence type="ECO:0000256" key="8">
    <source>
        <dbReference type="PROSITE-ProRule" id="PRU01360"/>
    </source>
</evidence>
<keyword evidence="3 8" id="KW-1134">Transmembrane beta strand</keyword>
<organism evidence="13 14">
    <name type="scientific">Olivibacter domesticus</name>
    <name type="common">Pseudosphingobacterium domesticum</name>
    <dbReference type="NCBI Taxonomy" id="407022"/>
    <lineage>
        <taxon>Bacteria</taxon>
        <taxon>Pseudomonadati</taxon>
        <taxon>Bacteroidota</taxon>
        <taxon>Sphingobacteriia</taxon>
        <taxon>Sphingobacteriales</taxon>
        <taxon>Sphingobacteriaceae</taxon>
        <taxon>Olivibacter</taxon>
    </lineage>
</organism>
<dbReference type="InterPro" id="IPR012910">
    <property type="entry name" value="Plug_dom"/>
</dbReference>
<dbReference type="SUPFAM" id="SSF49464">
    <property type="entry name" value="Carboxypeptidase regulatory domain-like"/>
    <property type="match status" value="1"/>
</dbReference>
<dbReference type="STRING" id="407022.SAMN05661044_05463"/>
<dbReference type="Gene3D" id="2.170.130.10">
    <property type="entry name" value="TonB-dependent receptor, plug domain"/>
    <property type="match status" value="1"/>
</dbReference>
<dbReference type="AlphaFoldDB" id="A0A1H7ZAL4"/>
<evidence type="ECO:0000256" key="10">
    <source>
        <dbReference type="SAM" id="SignalP"/>
    </source>
</evidence>
<evidence type="ECO:0000256" key="6">
    <source>
        <dbReference type="ARBA" id="ARBA00023136"/>
    </source>
</evidence>